<sequence>MPYTDAVINEIQRFADIIPVGPPHRASKDTIFRGYHIPKGTLVLPVLSSVMKDPKQFKNPYEFDPGNFLDDNNCFKKNETFIPFSTGKRVCIGEGLARMEIFLFLTTILQKFTLEPTVDRDTLDIRPEPLSNATRPSTYQMKVLPRF</sequence>
<dbReference type="AlphaFoldDB" id="A0AAV6YM91"/>
<dbReference type="GO" id="GO:0019373">
    <property type="term" value="P:epoxygenase P450 pathway"/>
    <property type="evidence" value="ECO:0007669"/>
    <property type="project" value="TreeGrafter"/>
</dbReference>
<keyword evidence="7" id="KW-0256">Endoplasmic reticulum</keyword>
<dbReference type="PRINTS" id="PR00385">
    <property type="entry name" value="P450"/>
</dbReference>
<dbReference type="GO" id="GO:0006805">
    <property type="term" value="P:xenobiotic metabolic process"/>
    <property type="evidence" value="ECO:0007669"/>
    <property type="project" value="TreeGrafter"/>
</dbReference>
<dbReference type="PANTHER" id="PTHR24300">
    <property type="entry name" value="CYTOCHROME P450 508A4-RELATED"/>
    <property type="match status" value="1"/>
</dbReference>
<dbReference type="Proteomes" id="UP000824782">
    <property type="component" value="Unassembled WGS sequence"/>
</dbReference>
<evidence type="ECO:0000256" key="2">
    <source>
        <dbReference type="ARBA" id="ARBA00004174"/>
    </source>
</evidence>
<dbReference type="GO" id="GO:0008392">
    <property type="term" value="F:arachidonate epoxygenase activity"/>
    <property type="evidence" value="ECO:0007669"/>
    <property type="project" value="TreeGrafter"/>
</dbReference>
<evidence type="ECO:0000256" key="12">
    <source>
        <dbReference type="ARBA" id="ARBA00023136"/>
    </source>
</evidence>
<evidence type="ECO:0000256" key="3">
    <source>
        <dbReference type="ARBA" id="ARBA00004406"/>
    </source>
</evidence>
<dbReference type="EMBL" id="WNYA01078932">
    <property type="protein sequence ID" value="KAG8535088.1"/>
    <property type="molecule type" value="Genomic_DNA"/>
</dbReference>
<name>A0AAV6YM91_ENGPU</name>
<keyword evidence="6 13" id="KW-0479">Metal-binding</keyword>
<reference evidence="15" key="1">
    <citation type="thesis" date="2020" institute="ProQuest LLC" country="789 East Eisenhower Parkway, Ann Arbor, MI, USA">
        <title>Comparative Genomics and Chromosome Evolution.</title>
        <authorList>
            <person name="Mudd A.B."/>
        </authorList>
    </citation>
    <scope>NUCLEOTIDE SEQUENCE</scope>
    <source>
        <strain evidence="15">237g6f4</strain>
        <tissue evidence="15">Blood</tissue>
    </source>
</reference>
<dbReference type="Pfam" id="PF00067">
    <property type="entry name" value="p450"/>
    <property type="match status" value="1"/>
</dbReference>
<evidence type="ECO:0000313" key="15">
    <source>
        <dbReference type="EMBL" id="KAG8535088.1"/>
    </source>
</evidence>
<feature type="binding site" description="axial binding residue" evidence="13">
    <location>
        <position position="91"/>
    </location>
    <ligand>
        <name>heme</name>
        <dbReference type="ChEBI" id="CHEBI:30413"/>
    </ligand>
    <ligandPart>
        <name>Fe</name>
        <dbReference type="ChEBI" id="CHEBI:18248"/>
    </ligandPart>
</feature>
<dbReference type="InterPro" id="IPR002401">
    <property type="entry name" value="Cyt_P450_E_grp-I"/>
</dbReference>
<gene>
    <name evidence="15" type="ORF">GDO81_029470</name>
</gene>
<keyword evidence="12" id="KW-0472">Membrane</keyword>
<comment type="caution">
    <text evidence="15">The sequence shown here is derived from an EMBL/GenBank/DDBJ whole genome shotgun (WGS) entry which is preliminary data.</text>
</comment>
<evidence type="ECO:0000256" key="1">
    <source>
        <dbReference type="ARBA" id="ARBA00001971"/>
    </source>
</evidence>
<organism evidence="15 16">
    <name type="scientific">Engystomops pustulosus</name>
    <name type="common">Tungara frog</name>
    <name type="synonym">Physalaemus pustulosus</name>
    <dbReference type="NCBI Taxonomy" id="76066"/>
    <lineage>
        <taxon>Eukaryota</taxon>
        <taxon>Metazoa</taxon>
        <taxon>Chordata</taxon>
        <taxon>Craniata</taxon>
        <taxon>Vertebrata</taxon>
        <taxon>Euteleostomi</taxon>
        <taxon>Amphibia</taxon>
        <taxon>Batrachia</taxon>
        <taxon>Anura</taxon>
        <taxon>Neobatrachia</taxon>
        <taxon>Hyloidea</taxon>
        <taxon>Leptodactylidae</taxon>
        <taxon>Leiuperinae</taxon>
        <taxon>Engystomops</taxon>
    </lineage>
</organism>
<keyword evidence="9 14" id="KW-0560">Oxidoreductase</keyword>
<evidence type="ECO:0000256" key="4">
    <source>
        <dbReference type="ARBA" id="ARBA00010617"/>
    </source>
</evidence>
<keyword evidence="10 13" id="KW-0408">Iron</keyword>
<dbReference type="GO" id="GO:0016712">
    <property type="term" value="F:oxidoreductase activity, acting on paired donors, with incorporation or reduction of molecular oxygen, reduced flavin or flavoprotein as one donor, and incorporation of one atom of oxygen"/>
    <property type="evidence" value="ECO:0007669"/>
    <property type="project" value="TreeGrafter"/>
</dbReference>
<keyword evidence="8" id="KW-0492">Microsome</keyword>
<evidence type="ECO:0000256" key="6">
    <source>
        <dbReference type="ARBA" id="ARBA00022723"/>
    </source>
</evidence>
<evidence type="ECO:0008006" key="17">
    <source>
        <dbReference type="Google" id="ProtNLM"/>
    </source>
</evidence>
<evidence type="ECO:0000256" key="8">
    <source>
        <dbReference type="ARBA" id="ARBA00022848"/>
    </source>
</evidence>
<evidence type="ECO:0000313" key="16">
    <source>
        <dbReference type="Proteomes" id="UP000824782"/>
    </source>
</evidence>
<dbReference type="PANTHER" id="PTHR24300:SF394">
    <property type="entry name" value="CYTOCHROME P450 2H2"/>
    <property type="match status" value="1"/>
</dbReference>
<dbReference type="InterPro" id="IPR017972">
    <property type="entry name" value="Cyt_P450_CS"/>
</dbReference>
<dbReference type="PRINTS" id="PR00463">
    <property type="entry name" value="EP450I"/>
</dbReference>
<evidence type="ECO:0000256" key="10">
    <source>
        <dbReference type="ARBA" id="ARBA00023004"/>
    </source>
</evidence>
<keyword evidence="11 14" id="KW-0503">Monooxygenase</keyword>
<dbReference type="FunFam" id="1.10.630.10:FF:000238">
    <property type="entry name" value="Cytochrome P450 2A6"/>
    <property type="match status" value="1"/>
</dbReference>
<dbReference type="GO" id="GO:0005789">
    <property type="term" value="C:endoplasmic reticulum membrane"/>
    <property type="evidence" value="ECO:0007669"/>
    <property type="project" value="UniProtKB-SubCell"/>
</dbReference>
<evidence type="ECO:0000256" key="5">
    <source>
        <dbReference type="ARBA" id="ARBA00022617"/>
    </source>
</evidence>
<comment type="subcellular location">
    <subcellularLocation>
        <location evidence="3">Endoplasmic reticulum membrane</location>
        <topology evidence="3">Peripheral membrane protein</topology>
    </subcellularLocation>
    <subcellularLocation>
        <location evidence="2">Microsome membrane</location>
        <topology evidence="2">Peripheral membrane protein</topology>
    </subcellularLocation>
</comment>
<evidence type="ECO:0000256" key="7">
    <source>
        <dbReference type="ARBA" id="ARBA00022824"/>
    </source>
</evidence>
<proteinExistence type="inferred from homology"/>
<dbReference type="SUPFAM" id="SSF48264">
    <property type="entry name" value="Cytochrome P450"/>
    <property type="match status" value="1"/>
</dbReference>
<dbReference type="PROSITE" id="PS00086">
    <property type="entry name" value="CYTOCHROME_P450"/>
    <property type="match status" value="1"/>
</dbReference>
<keyword evidence="16" id="KW-1185">Reference proteome</keyword>
<evidence type="ECO:0000256" key="14">
    <source>
        <dbReference type="RuleBase" id="RU000461"/>
    </source>
</evidence>
<dbReference type="GO" id="GO:0005506">
    <property type="term" value="F:iron ion binding"/>
    <property type="evidence" value="ECO:0007669"/>
    <property type="project" value="InterPro"/>
</dbReference>
<comment type="cofactor">
    <cofactor evidence="1 13">
        <name>heme</name>
        <dbReference type="ChEBI" id="CHEBI:30413"/>
    </cofactor>
</comment>
<evidence type="ECO:0000256" key="9">
    <source>
        <dbReference type="ARBA" id="ARBA00023002"/>
    </source>
</evidence>
<comment type="similarity">
    <text evidence="4 14">Belongs to the cytochrome P450 family.</text>
</comment>
<evidence type="ECO:0000256" key="13">
    <source>
        <dbReference type="PIRSR" id="PIRSR602401-1"/>
    </source>
</evidence>
<accession>A0AAV6YM91</accession>
<dbReference type="InterPro" id="IPR050182">
    <property type="entry name" value="Cytochrome_P450_fam2"/>
</dbReference>
<dbReference type="InterPro" id="IPR036396">
    <property type="entry name" value="Cyt_P450_sf"/>
</dbReference>
<keyword evidence="5 13" id="KW-0349">Heme</keyword>
<dbReference type="GO" id="GO:0020037">
    <property type="term" value="F:heme binding"/>
    <property type="evidence" value="ECO:0007669"/>
    <property type="project" value="InterPro"/>
</dbReference>
<protein>
    <recommendedName>
        <fullName evidence="17">Cytochrome P450</fullName>
    </recommendedName>
</protein>
<dbReference type="Gene3D" id="1.10.630.10">
    <property type="entry name" value="Cytochrome P450"/>
    <property type="match status" value="1"/>
</dbReference>
<evidence type="ECO:0000256" key="11">
    <source>
        <dbReference type="ARBA" id="ARBA00023033"/>
    </source>
</evidence>
<dbReference type="InterPro" id="IPR001128">
    <property type="entry name" value="Cyt_P450"/>
</dbReference>